<dbReference type="PRINTS" id="PR00081">
    <property type="entry name" value="GDHRDH"/>
</dbReference>
<dbReference type="VEuPathDB" id="FungiDB:YALI1_E23736g"/>
<keyword evidence="2" id="KW-0521">NADP</keyword>
<name>A0A371BXG8_YARLL</name>
<accession>A0A371BXG8</accession>
<dbReference type="PANTHER" id="PTHR42760:SF133">
    <property type="entry name" value="3-OXOACYL-[ACYL-CARRIER-PROTEIN] REDUCTASE"/>
    <property type="match status" value="1"/>
</dbReference>
<dbReference type="EMBL" id="KZ859153">
    <property type="protein sequence ID" value="RDW22775.1"/>
    <property type="molecule type" value="Genomic_DNA"/>
</dbReference>
<organism evidence="5 6">
    <name type="scientific">Yarrowia lipolytica</name>
    <name type="common">Candida lipolytica</name>
    <dbReference type="NCBI Taxonomy" id="4952"/>
    <lineage>
        <taxon>Eukaryota</taxon>
        <taxon>Fungi</taxon>
        <taxon>Dikarya</taxon>
        <taxon>Ascomycota</taxon>
        <taxon>Saccharomycotina</taxon>
        <taxon>Dipodascomycetes</taxon>
        <taxon>Dipodascales</taxon>
        <taxon>Dipodascales incertae sedis</taxon>
        <taxon>Yarrowia</taxon>
    </lineage>
</organism>
<dbReference type="InterPro" id="IPR036291">
    <property type="entry name" value="NAD(P)-bd_dom_sf"/>
</dbReference>
<dbReference type="VEuPathDB" id="FungiDB:YALI0_E19789g"/>
<evidence type="ECO:0000256" key="3">
    <source>
        <dbReference type="ARBA" id="ARBA00023002"/>
    </source>
</evidence>
<keyword evidence="3" id="KW-0560">Oxidoreductase</keyword>
<evidence type="ECO:0000313" key="6">
    <source>
        <dbReference type="Proteomes" id="UP000256601"/>
    </source>
</evidence>
<dbReference type="SUPFAM" id="SSF51735">
    <property type="entry name" value="NAD(P)-binding Rossmann-fold domains"/>
    <property type="match status" value="1"/>
</dbReference>
<dbReference type="PROSITE" id="PS00061">
    <property type="entry name" value="ADH_SHORT"/>
    <property type="match status" value="1"/>
</dbReference>
<evidence type="ECO:0000256" key="4">
    <source>
        <dbReference type="RuleBase" id="RU000363"/>
    </source>
</evidence>
<gene>
    <name evidence="5" type="ORF">B0I71DRAFT_137019</name>
</gene>
<reference evidence="5 6" key="1">
    <citation type="submission" date="2018-07" db="EMBL/GenBank/DDBJ databases">
        <title>Draft Genome Assemblies for Five Robust Yarrowia lipolytica Strains Exhibiting High Lipid Production and Pentose Sugar Utilization and Sugar Alcohol Secretion from Undetoxified Lignocellulosic Biomass Hydrolysates.</title>
        <authorList>
            <consortium name="DOE Joint Genome Institute"/>
            <person name="Walker C."/>
            <person name="Ryu S."/>
            <person name="Na H."/>
            <person name="Zane M."/>
            <person name="LaButti K."/>
            <person name="Lipzen A."/>
            <person name="Haridas S."/>
            <person name="Barry K."/>
            <person name="Grigoriev I.V."/>
            <person name="Quarterman J."/>
            <person name="Slininger P."/>
            <person name="Dien B."/>
            <person name="Trinh C.T."/>
        </authorList>
    </citation>
    <scope>NUCLEOTIDE SEQUENCE [LARGE SCALE GENOMIC DNA]</scope>
    <source>
        <strain evidence="5 6">YB392</strain>
    </source>
</reference>
<comment type="similarity">
    <text evidence="1 4">Belongs to the short-chain dehydrogenases/reductases (SDR) family.</text>
</comment>
<dbReference type="PRINTS" id="PR00080">
    <property type="entry name" value="SDRFAMILY"/>
</dbReference>
<dbReference type="GO" id="GO:0048038">
    <property type="term" value="F:quinone binding"/>
    <property type="evidence" value="ECO:0007669"/>
    <property type="project" value="TreeGrafter"/>
</dbReference>
<evidence type="ECO:0000313" key="5">
    <source>
        <dbReference type="EMBL" id="RDW22775.1"/>
    </source>
</evidence>
<dbReference type="GO" id="GO:0006633">
    <property type="term" value="P:fatty acid biosynthetic process"/>
    <property type="evidence" value="ECO:0007669"/>
    <property type="project" value="TreeGrafter"/>
</dbReference>
<evidence type="ECO:0000256" key="2">
    <source>
        <dbReference type="ARBA" id="ARBA00022857"/>
    </source>
</evidence>
<dbReference type="InterPro" id="IPR020904">
    <property type="entry name" value="Sc_DH/Rdtase_CS"/>
</dbReference>
<dbReference type="InterPro" id="IPR002347">
    <property type="entry name" value="SDR_fam"/>
</dbReference>
<dbReference type="GO" id="GO:0016616">
    <property type="term" value="F:oxidoreductase activity, acting on the CH-OH group of donors, NAD or NADP as acceptor"/>
    <property type="evidence" value="ECO:0007669"/>
    <property type="project" value="TreeGrafter"/>
</dbReference>
<protein>
    <submittedName>
        <fullName evidence="5">Uncharacterized protein</fullName>
    </submittedName>
</protein>
<dbReference type="Proteomes" id="UP000256601">
    <property type="component" value="Unassembled WGS sequence"/>
</dbReference>
<dbReference type="Pfam" id="PF00106">
    <property type="entry name" value="adh_short"/>
    <property type="match status" value="1"/>
</dbReference>
<dbReference type="AlphaFoldDB" id="A0A371BXG8"/>
<sequence length="243" mass="25796">MGELSDHTAVITGGSGDLGMAIAEKLALNGYQEALDKSVPLIPVPEGQRHQGHFYDVTGAQRPPVDFAAVDILVNGAGIAQGGFLPDMEVELIDKIVATNLTGAIKLTKYALEAWVERHENSPRPKSRGNGVIINLASVQGLRPIIPVLSVYSTTKAALNMFTKAVAVEGGAYAIRSNSVCPGYVPTNMTDGMEVPERPSLVEDDDDVGWVSRDSIARAVYYFATNLQVSGAILAVDKAMSSL</sequence>
<proteinExistence type="inferred from homology"/>
<dbReference type="PANTHER" id="PTHR42760">
    <property type="entry name" value="SHORT-CHAIN DEHYDROGENASES/REDUCTASES FAMILY MEMBER"/>
    <property type="match status" value="1"/>
</dbReference>
<evidence type="ECO:0000256" key="1">
    <source>
        <dbReference type="ARBA" id="ARBA00006484"/>
    </source>
</evidence>
<dbReference type="Gene3D" id="3.40.50.720">
    <property type="entry name" value="NAD(P)-binding Rossmann-like Domain"/>
    <property type="match status" value="2"/>
</dbReference>
<dbReference type="CDD" id="cd05233">
    <property type="entry name" value="SDR_c"/>
    <property type="match status" value="1"/>
</dbReference>